<dbReference type="EMBL" id="BSUO01000001">
    <property type="protein sequence ID" value="GMA38647.1"/>
    <property type="molecule type" value="Genomic_DNA"/>
</dbReference>
<evidence type="ECO:0000256" key="1">
    <source>
        <dbReference type="ARBA" id="ARBA00022679"/>
    </source>
</evidence>
<comment type="caution">
    <text evidence="3">The sequence shown here is derived from an EMBL/GenBank/DDBJ whole genome shotgun (WGS) entry which is preliminary data.</text>
</comment>
<dbReference type="InterPro" id="IPR001296">
    <property type="entry name" value="Glyco_trans_1"/>
</dbReference>
<sequence>MSPTSFDVTFLTSGHDVADARLHREAAALVAAGLRVEVLGLGRVEDGPPETSVRTWSRVGGARRAALAARMAARAGGRVLISLDPDSALAAHAAVVASGRELVVDVHEDFGALLSDRPWTASFGGAAGRVAREVVRGFHRVAGRAAMTVVADEHVPPLRARHRLVLPNDPDLGMLPDPVDPGSSPRALYVGDVRASRGLFAMLEAVRGAPQWSLDIVGPVAPADADALAETLAADTDLAGRVTFHGRRPPRKAWRLASGAWVGMLLLADTPAFRDALPSKAGEYLACGLPIVTTDLPRQAALVGDSLGVVVPTGTDEAVGAAVAEHLRAWAEDPHRLHAMRAEALEASVRGRRERGEPDPYALFADAVLELLASPETP</sequence>
<feature type="domain" description="Glycosyl transferase family 1" evidence="2">
    <location>
        <begin position="183"/>
        <end position="336"/>
    </location>
</feature>
<proteinExistence type="predicted"/>
<organism evidence="3 4">
    <name type="scientific">Mobilicoccus caccae</name>
    <dbReference type="NCBI Taxonomy" id="1859295"/>
    <lineage>
        <taxon>Bacteria</taxon>
        <taxon>Bacillati</taxon>
        <taxon>Actinomycetota</taxon>
        <taxon>Actinomycetes</taxon>
        <taxon>Micrococcales</taxon>
        <taxon>Dermatophilaceae</taxon>
        <taxon>Mobilicoccus</taxon>
    </lineage>
</organism>
<protein>
    <recommendedName>
        <fullName evidence="2">Glycosyl transferase family 1 domain-containing protein</fullName>
    </recommendedName>
</protein>
<dbReference type="Proteomes" id="UP001157126">
    <property type="component" value="Unassembled WGS sequence"/>
</dbReference>
<evidence type="ECO:0000313" key="4">
    <source>
        <dbReference type="Proteomes" id="UP001157126"/>
    </source>
</evidence>
<dbReference type="Pfam" id="PF00534">
    <property type="entry name" value="Glycos_transf_1"/>
    <property type="match status" value="1"/>
</dbReference>
<reference evidence="4" key="1">
    <citation type="journal article" date="2019" name="Int. J. Syst. Evol. Microbiol.">
        <title>The Global Catalogue of Microorganisms (GCM) 10K type strain sequencing project: providing services to taxonomists for standard genome sequencing and annotation.</title>
        <authorList>
            <consortium name="The Broad Institute Genomics Platform"/>
            <consortium name="The Broad Institute Genome Sequencing Center for Infectious Disease"/>
            <person name="Wu L."/>
            <person name="Ma J."/>
        </authorList>
    </citation>
    <scope>NUCLEOTIDE SEQUENCE [LARGE SCALE GENOMIC DNA]</scope>
    <source>
        <strain evidence="4">NBRC 113072</strain>
    </source>
</reference>
<dbReference type="Gene3D" id="3.40.50.2000">
    <property type="entry name" value="Glycogen Phosphorylase B"/>
    <property type="match status" value="1"/>
</dbReference>
<evidence type="ECO:0000313" key="3">
    <source>
        <dbReference type="EMBL" id="GMA38647.1"/>
    </source>
</evidence>
<keyword evidence="4" id="KW-1185">Reference proteome</keyword>
<name>A0ABQ6IPK5_9MICO</name>
<accession>A0ABQ6IPK5</accession>
<dbReference type="SUPFAM" id="SSF53756">
    <property type="entry name" value="UDP-Glycosyltransferase/glycogen phosphorylase"/>
    <property type="match status" value="1"/>
</dbReference>
<evidence type="ECO:0000259" key="2">
    <source>
        <dbReference type="Pfam" id="PF00534"/>
    </source>
</evidence>
<dbReference type="PANTHER" id="PTHR12526">
    <property type="entry name" value="GLYCOSYLTRANSFERASE"/>
    <property type="match status" value="1"/>
</dbReference>
<dbReference type="RefSeq" id="WP_284302704.1">
    <property type="nucleotide sequence ID" value="NZ_BSUO01000001.1"/>
</dbReference>
<gene>
    <name evidence="3" type="ORF">GCM10025883_06920</name>
</gene>
<keyword evidence="1" id="KW-0808">Transferase</keyword>